<dbReference type="AlphaFoldDB" id="A0A221KB02"/>
<proteinExistence type="predicted"/>
<evidence type="ECO:0000313" key="1">
    <source>
        <dbReference type="EMBL" id="ASM76186.1"/>
    </source>
</evidence>
<protein>
    <submittedName>
        <fullName evidence="1">Uncharacterized protein</fullName>
    </submittedName>
</protein>
<gene>
    <name evidence="1" type="ORF">VITFI_CDS0407</name>
</gene>
<organism evidence="1 2">
    <name type="scientific">Vitreoscilla filiformis</name>
    <dbReference type="NCBI Taxonomy" id="63"/>
    <lineage>
        <taxon>Bacteria</taxon>
        <taxon>Pseudomonadati</taxon>
        <taxon>Pseudomonadota</taxon>
        <taxon>Betaproteobacteria</taxon>
        <taxon>Neisseriales</taxon>
        <taxon>Neisseriaceae</taxon>
        <taxon>Vitreoscilla</taxon>
    </lineage>
</organism>
<dbReference type="EMBL" id="CP022423">
    <property type="protein sequence ID" value="ASM76186.1"/>
    <property type="molecule type" value="Genomic_DNA"/>
</dbReference>
<sequence>MDRGSSPPSWGTLVLVPLRSRLSLFASLARALDVMSGRSVDEVVNRGVNPLYHLRRLGDAGSGHALVAENAKVQNHNLENFFFNRPGAPDRFAIASLTDADRELLRTSAKTVWLSRTSLDEHIAKHPEVGVADYAKVPDLLRDGEVWAGPQERRFVLLKIDGKPYRAALKIDASGTEAWFLSLIYNEKQKPPKGAVRIR</sequence>
<accession>A0A221KB02</accession>
<keyword evidence="2" id="KW-1185">Reference proteome</keyword>
<dbReference type="KEGG" id="vff:VITFI_CDS0407"/>
<name>A0A221KB02_VITFI</name>
<evidence type="ECO:0000313" key="2">
    <source>
        <dbReference type="Proteomes" id="UP000199729"/>
    </source>
</evidence>
<dbReference type="OrthoDB" id="7772846at2"/>
<reference evidence="1 2" key="1">
    <citation type="submission" date="2017-07" db="EMBL/GenBank/DDBJ databases">
        <title>Complete Genome Sequence of the cosmetic ferment Vitreoscilla filiformis (ATCC15551).</title>
        <authorList>
            <person name="Contreras S."/>
            <person name="Sagory-Zalkind P."/>
            <person name="Blanquart H."/>
            <person name="Iltis A."/>
            <person name="Morand S.C."/>
        </authorList>
    </citation>
    <scope>NUCLEOTIDE SEQUENCE [LARGE SCALE GENOMIC DNA]</scope>
    <source>
        <strain evidence="1 2">ATCC 15551</strain>
    </source>
</reference>
<dbReference type="Proteomes" id="UP000199729">
    <property type="component" value="Chromosome"/>
</dbReference>
<dbReference type="RefSeq" id="WP_157725527.1">
    <property type="nucleotide sequence ID" value="NZ_CP022423.1"/>
</dbReference>